<feature type="transmembrane region" description="Helical" evidence="7">
    <location>
        <begin position="230"/>
        <end position="252"/>
    </location>
</feature>
<evidence type="ECO:0000256" key="2">
    <source>
        <dbReference type="ARBA" id="ARBA00022448"/>
    </source>
</evidence>
<sequence>MTKPECRMGPTTPFHSSFVILTSSFIILPAAFTRPSRKLHFYPSPMAGGSGGPNFSTPLVAVARLPRTYEDVALSAVARLSVMMFLQFFTWGAWFVTLGACLGANDLSGSIAAAYGTAPIAAIVAPLFLGLIADRFFPSQVVMGVLLLIGGGLLWVLPGYAEAGNANIVYWLILGHMLCYMPTLGLSNTIAFTNISDQSLFPRVRVWGTIGWIAAGLVVGFKGWSASYNIFYLAAVCSGLLGVYCFTLPHTPPPAKGKPMDMRTLLMLDALRLLKNPSFFVFILCSTLICIPLAYYYGFTSNYLSQIGFKQPASTMTLGQMSEIVFMLLIPFFFRRLGVKWMILVGMAAWVIRYLLFAFGAPDQTVWMILAAVLLHGVCYDFFFVTGFMYTDSKAPNEVRGQAQGMLVFFTQGVGMFFGYMVAGNRFATSVPKYQELADAFKAATPAETVSFAESFKQMFSVARPEAIESTALLRETMLQWREFWLLPAGMAAAVLVIFLVAFHDRDTSKPIEIEETA</sequence>
<keyword evidence="5 7" id="KW-1133">Transmembrane helix</keyword>
<dbReference type="KEGG" id="llh:I41_39680"/>
<dbReference type="PANTHER" id="PTHR23522:SF4">
    <property type="entry name" value="NUCLEOSIDE PERMEASE NUPG-RELATED"/>
    <property type="match status" value="1"/>
</dbReference>
<dbReference type="GO" id="GO:0015212">
    <property type="term" value="F:cytidine transmembrane transporter activity"/>
    <property type="evidence" value="ECO:0007669"/>
    <property type="project" value="TreeGrafter"/>
</dbReference>
<feature type="transmembrane region" description="Helical" evidence="7">
    <location>
        <begin position="204"/>
        <end position="224"/>
    </location>
</feature>
<comment type="subcellular location">
    <subcellularLocation>
        <location evidence="1">Cell membrane</location>
        <topology evidence="1">Multi-pass membrane protein</topology>
    </subcellularLocation>
</comment>
<dbReference type="SUPFAM" id="SSF103473">
    <property type="entry name" value="MFS general substrate transporter"/>
    <property type="match status" value="1"/>
</dbReference>
<keyword evidence="2" id="KW-0813">Transport</keyword>
<feature type="transmembrane region" description="Helical" evidence="7">
    <location>
        <begin position="12"/>
        <end position="32"/>
    </location>
</feature>
<protein>
    <submittedName>
        <fullName evidence="8">Nucleoside transporter YegT</fullName>
    </submittedName>
</protein>
<dbReference type="Gene3D" id="1.20.1250.20">
    <property type="entry name" value="MFS general substrate transporter like domains"/>
    <property type="match status" value="2"/>
</dbReference>
<dbReference type="PANTHER" id="PTHR23522">
    <property type="entry name" value="BLL5896 PROTEIN"/>
    <property type="match status" value="1"/>
</dbReference>
<feature type="transmembrane region" description="Helical" evidence="7">
    <location>
        <begin position="140"/>
        <end position="157"/>
    </location>
</feature>
<evidence type="ECO:0000256" key="1">
    <source>
        <dbReference type="ARBA" id="ARBA00004651"/>
    </source>
</evidence>
<feature type="transmembrane region" description="Helical" evidence="7">
    <location>
        <begin position="273"/>
        <end position="297"/>
    </location>
</feature>
<reference evidence="8 9" key="1">
    <citation type="submission" date="2019-02" db="EMBL/GenBank/DDBJ databases">
        <title>Deep-cultivation of Planctomycetes and their phenomic and genomic characterization uncovers novel biology.</title>
        <authorList>
            <person name="Wiegand S."/>
            <person name="Jogler M."/>
            <person name="Boedeker C."/>
            <person name="Pinto D."/>
            <person name="Vollmers J."/>
            <person name="Rivas-Marin E."/>
            <person name="Kohn T."/>
            <person name="Peeters S.H."/>
            <person name="Heuer A."/>
            <person name="Rast P."/>
            <person name="Oberbeckmann S."/>
            <person name="Bunk B."/>
            <person name="Jeske O."/>
            <person name="Meyerdierks A."/>
            <person name="Storesund J.E."/>
            <person name="Kallscheuer N."/>
            <person name="Luecker S."/>
            <person name="Lage O.M."/>
            <person name="Pohl T."/>
            <person name="Merkel B.J."/>
            <person name="Hornburger P."/>
            <person name="Mueller R.-W."/>
            <person name="Bruemmer F."/>
            <person name="Labrenz M."/>
            <person name="Spormann A.M."/>
            <person name="Op den Camp H."/>
            <person name="Overmann J."/>
            <person name="Amann R."/>
            <person name="Jetten M.S.M."/>
            <person name="Mascher T."/>
            <person name="Medema M.H."/>
            <person name="Devos D.P."/>
            <person name="Kaster A.-K."/>
            <person name="Ovreas L."/>
            <person name="Rohde M."/>
            <person name="Galperin M.Y."/>
            <person name="Jogler C."/>
        </authorList>
    </citation>
    <scope>NUCLEOTIDE SEQUENCE [LARGE SCALE GENOMIC DNA]</scope>
    <source>
        <strain evidence="8 9">I41</strain>
    </source>
</reference>
<keyword evidence="9" id="KW-1185">Reference proteome</keyword>
<name>A0A517U2C2_9BACT</name>
<evidence type="ECO:0000313" key="8">
    <source>
        <dbReference type="EMBL" id="QDT74767.1"/>
    </source>
</evidence>
<evidence type="ECO:0000256" key="7">
    <source>
        <dbReference type="SAM" id="Phobius"/>
    </source>
</evidence>
<dbReference type="Pfam" id="PF03825">
    <property type="entry name" value="Nuc_H_symport"/>
    <property type="match status" value="1"/>
</dbReference>
<feature type="transmembrane region" description="Helical" evidence="7">
    <location>
        <begin position="169"/>
        <end position="192"/>
    </location>
</feature>
<evidence type="ECO:0000256" key="6">
    <source>
        <dbReference type="ARBA" id="ARBA00023136"/>
    </source>
</evidence>
<keyword evidence="4 7" id="KW-0812">Transmembrane</keyword>
<keyword evidence="3" id="KW-1003">Cell membrane</keyword>
<gene>
    <name evidence="8" type="primary">yegT_2</name>
    <name evidence="8" type="ORF">I41_39680</name>
</gene>
<feature type="transmembrane region" description="Helical" evidence="7">
    <location>
        <begin position="317"/>
        <end position="334"/>
    </location>
</feature>
<dbReference type="AlphaFoldDB" id="A0A517U2C2"/>
<feature type="transmembrane region" description="Helical" evidence="7">
    <location>
        <begin position="367"/>
        <end position="391"/>
    </location>
</feature>
<feature type="transmembrane region" description="Helical" evidence="7">
    <location>
        <begin position="111"/>
        <end position="133"/>
    </location>
</feature>
<organism evidence="8 9">
    <name type="scientific">Lacipirellula limnantheis</name>
    <dbReference type="NCBI Taxonomy" id="2528024"/>
    <lineage>
        <taxon>Bacteria</taxon>
        <taxon>Pseudomonadati</taxon>
        <taxon>Planctomycetota</taxon>
        <taxon>Planctomycetia</taxon>
        <taxon>Pirellulales</taxon>
        <taxon>Lacipirellulaceae</taxon>
        <taxon>Lacipirellula</taxon>
    </lineage>
</organism>
<feature type="transmembrane region" description="Helical" evidence="7">
    <location>
        <begin position="484"/>
        <end position="503"/>
    </location>
</feature>
<feature type="transmembrane region" description="Helical" evidence="7">
    <location>
        <begin position="84"/>
        <end position="105"/>
    </location>
</feature>
<keyword evidence="6 7" id="KW-0472">Membrane</keyword>
<dbReference type="InterPro" id="IPR036259">
    <property type="entry name" value="MFS_trans_sf"/>
</dbReference>
<dbReference type="Proteomes" id="UP000317909">
    <property type="component" value="Chromosome"/>
</dbReference>
<evidence type="ECO:0000256" key="5">
    <source>
        <dbReference type="ARBA" id="ARBA00022989"/>
    </source>
</evidence>
<dbReference type="InterPro" id="IPR004740">
    <property type="entry name" value="Nuc_H_symport"/>
</dbReference>
<dbReference type="GO" id="GO:0015213">
    <property type="term" value="F:uridine transmembrane transporter activity"/>
    <property type="evidence" value="ECO:0007669"/>
    <property type="project" value="TreeGrafter"/>
</dbReference>
<proteinExistence type="predicted"/>
<evidence type="ECO:0000256" key="3">
    <source>
        <dbReference type="ARBA" id="ARBA00022475"/>
    </source>
</evidence>
<evidence type="ECO:0000313" key="9">
    <source>
        <dbReference type="Proteomes" id="UP000317909"/>
    </source>
</evidence>
<feature type="transmembrane region" description="Helical" evidence="7">
    <location>
        <begin position="341"/>
        <end position="361"/>
    </location>
</feature>
<dbReference type="GO" id="GO:0005886">
    <property type="term" value="C:plasma membrane"/>
    <property type="evidence" value="ECO:0007669"/>
    <property type="project" value="UniProtKB-SubCell"/>
</dbReference>
<accession>A0A517U2C2</accession>
<dbReference type="EMBL" id="CP036339">
    <property type="protein sequence ID" value="QDT74767.1"/>
    <property type="molecule type" value="Genomic_DNA"/>
</dbReference>
<evidence type="ECO:0000256" key="4">
    <source>
        <dbReference type="ARBA" id="ARBA00022692"/>
    </source>
</evidence>
<feature type="transmembrane region" description="Helical" evidence="7">
    <location>
        <begin position="403"/>
        <end position="423"/>
    </location>
</feature>